<gene>
    <name evidence="3" type="ORF">COHA_006628</name>
</gene>
<accession>A0AAD5H0M7</accession>
<feature type="compositionally biased region" description="Low complexity" evidence="2">
    <location>
        <begin position="159"/>
        <end position="198"/>
    </location>
</feature>
<organism evidence="3 4">
    <name type="scientific">Chlorella ohadii</name>
    <dbReference type="NCBI Taxonomy" id="2649997"/>
    <lineage>
        <taxon>Eukaryota</taxon>
        <taxon>Viridiplantae</taxon>
        <taxon>Chlorophyta</taxon>
        <taxon>core chlorophytes</taxon>
        <taxon>Trebouxiophyceae</taxon>
        <taxon>Chlorellales</taxon>
        <taxon>Chlorellaceae</taxon>
        <taxon>Chlorella clade</taxon>
        <taxon>Chlorella</taxon>
    </lineage>
</organism>
<dbReference type="EMBL" id="JADXDR010000096">
    <property type="protein sequence ID" value="KAI7839629.1"/>
    <property type="molecule type" value="Genomic_DNA"/>
</dbReference>
<name>A0AAD5H0M7_9CHLO</name>
<sequence length="242" mass="26495">MALKRVRFAVEEERCEHSHGHTLRQQQRRLDTALRLQRMSEARVQQMQRELHECERAKAALQGRVRQLQEHLLVATDQVGQLQAQAGQLQAQLEQTRQRQIAHAEASGAREQELLEQLADCDAALRQRDDQLQACTAALTKYQEADKRRSSGGSHPRAEPQQQQPQQQEQQPAQAEAPPAEGAVAAGGAAPAAAGDPPSLDTHDVAQVLGELRELHAGGTPAPLPAQEQRKRSSGPSSDPTG</sequence>
<reference evidence="3" key="1">
    <citation type="submission" date="2020-11" db="EMBL/GenBank/DDBJ databases">
        <title>Chlorella ohadii genome sequencing and assembly.</title>
        <authorList>
            <person name="Murik O."/>
            <person name="Treves H."/>
            <person name="Kedem I."/>
            <person name="Shotland Y."/>
            <person name="Kaplan A."/>
        </authorList>
    </citation>
    <scope>NUCLEOTIDE SEQUENCE</scope>
    <source>
        <strain evidence="3">1</strain>
    </source>
</reference>
<dbReference type="AlphaFoldDB" id="A0AAD5H0M7"/>
<protein>
    <submittedName>
        <fullName evidence="3">Uncharacterized protein</fullName>
    </submittedName>
</protein>
<evidence type="ECO:0000256" key="1">
    <source>
        <dbReference type="SAM" id="Coils"/>
    </source>
</evidence>
<comment type="caution">
    <text evidence="3">The sequence shown here is derived from an EMBL/GenBank/DDBJ whole genome shotgun (WGS) entry which is preliminary data.</text>
</comment>
<keyword evidence="4" id="KW-1185">Reference proteome</keyword>
<evidence type="ECO:0000313" key="3">
    <source>
        <dbReference type="EMBL" id="KAI7839629.1"/>
    </source>
</evidence>
<dbReference type="Proteomes" id="UP001205105">
    <property type="component" value="Unassembled WGS sequence"/>
</dbReference>
<feature type="region of interest" description="Disordered" evidence="2">
    <location>
        <begin position="143"/>
        <end position="242"/>
    </location>
</feature>
<evidence type="ECO:0000313" key="4">
    <source>
        <dbReference type="Proteomes" id="UP001205105"/>
    </source>
</evidence>
<keyword evidence="1" id="KW-0175">Coiled coil</keyword>
<feature type="coiled-coil region" evidence="1">
    <location>
        <begin position="37"/>
        <end position="99"/>
    </location>
</feature>
<proteinExistence type="predicted"/>
<evidence type="ECO:0000256" key="2">
    <source>
        <dbReference type="SAM" id="MobiDB-lite"/>
    </source>
</evidence>